<feature type="region of interest" description="Disordered" evidence="4">
    <location>
        <begin position="463"/>
        <end position="482"/>
    </location>
</feature>
<comment type="caution">
    <text evidence="6">The sequence shown here is derived from an EMBL/GenBank/DDBJ whole genome shotgun (WGS) entry which is preliminary data.</text>
</comment>
<sequence length="694" mass="75998">MTSSDPLRNLGVRVGPQAGELRVFSASADAMELCLFDETDPNWLVKSVPMTRDANGVWVGRSRSLTVGTRYALRVSGPNAPANSFDPEALLIDPYARGLVHVGGDGWRSVVVPDGFDWGDARKPGTPLDHTVIYEAHVKGISRLNPDVPEELRGSYAGLAHESTIAYLKDLGVTAVELLPVQAFVSEQRLVQEGLTNYWGYNTLNFFSPHTPYASRAAQAAGPAAVLAEFKGMVKLLHLAGIEVILDVVYNHTAEEGIDGPRTSFRGIDNATYYRHDDTGAYIDVTGCGNTVDFGNPVPQRLVLDSLRYWANEMQIDGFRFDLAATLGRGTDASFHRDHPLLVAAQTDPALQGVKLIAEPWDVGLGGWQTGNFPGPVDGHAGWSEWNDRYRDRVRNFWLADIAEARRNGQAPVGIGGFATRLAGSSNTFSPERGPLASVNFVTAHDGFTMADLTAYDVKHNLGNGEDNRDGTDNNRSFNHGVEGPTVDEAVLMTRAKAVRNLLGTLLLSAGVPMITAGDEYGRSQRGNNNAYCHDSELTWLSWLRTREQRELADTTKRLLQLRRENPALRPALYAVAGQTTPNASHMDWYDATGQRMDDDDWNSPENRTLQYLAASTPDKEEFNRILLIVHGVEDDVEVSLPQAPGVTSYQLLWDSATEVPIPEDETELPPGTTRLVGGTSMQLYRANGPREAS</sequence>
<evidence type="ECO:0000313" key="6">
    <source>
        <dbReference type="EMBL" id="MDN4596437.1"/>
    </source>
</evidence>
<dbReference type="CDD" id="cd11326">
    <property type="entry name" value="AmyAc_Glg_debranch"/>
    <property type="match status" value="1"/>
</dbReference>
<dbReference type="InterPro" id="IPR004193">
    <property type="entry name" value="Glyco_hydro_13_N"/>
</dbReference>
<dbReference type="SUPFAM" id="SSF81296">
    <property type="entry name" value="E set domains"/>
    <property type="match status" value="1"/>
</dbReference>
<dbReference type="Gene3D" id="2.60.40.1180">
    <property type="entry name" value="Golgi alpha-mannosidase II"/>
    <property type="match status" value="1"/>
</dbReference>
<dbReference type="NCBIfam" id="TIGR02100">
    <property type="entry name" value="glgX_debranch"/>
    <property type="match status" value="1"/>
</dbReference>
<dbReference type="Gene3D" id="3.20.20.80">
    <property type="entry name" value="Glycosidases"/>
    <property type="match status" value="1"/>
</dbReference>
<evidence type="ECO:0000313" key="7">
    <source>
        <dbReference type="Proteomes" id="UP001174210"/>
    </source>
</evidence>
<dbReference type="InterPro" id="IPR044505">
    <property type="entry name" value="GlgX_Isoamylase_N_E_set"/>
</dbReference>
<feature type="domain" description="Glycosyl hydrolase family 13 catalytic" evidence="5">
    <location>
        <begin position="110"/>
        <end position="563"/>
    </location>
</feature>
<accession>A0ABT8IUM2</accession>
<dbReference type="SUPFAM" id="SSF51011">
    <property type="entry name" value="Glycosyl hydrolase domain"/>
    <property type="match status" value="1"/>
</dbReference>
<organism evidence="6 7">
    <name type="scientific">Leifsonia virtsii</name>
    <dbReference type="NCBI Taxonomy" id="3035915"/>
    <lineage>
        <taxon>Bacteria</taxon>
        <taxon>Bacillati</taxon>
        <taxon>Actinomycetota</taxon>
        <taxon>Actinomycetes</taxon>
        <taxon>Micrococcales</taxon>
        <taxon>Microbacteriaceae</taxon>
        <taxon>Leifsonia</taxon>
    </lineage>
</organism>
<proteinExistence type="inferred from homology"/>
<comment type="similarity">
    <text evidence="1">Belongs to the glycosyl hydrolase 13 family.</text>
</comment>
<gene>
    <name evidence="6" type="primary">glgX</name>
    <name evidence="6" type="ORF">P5G59_04740</name>
</gene>
<protein>
    <submittedName>
        <fullName evidence="6">Glycogen debranching protein GlgX</fullName>
    </submittedName>
</protein>
<evidence type="ECO:0000256" key="3">
    <source>
        <dbReference type="ARBA" id="ARBA00023295"/>
    </source>
</evidence>
<dbReference type="InterPro" id="IPR011837">
    <property type="entry name" value="Glycogen_debranch_GlgX"/>
</dbReference>
<dbReference type="EMBL" id="JAROCB010000001">
    <property type="protein sequence ID" value="MDN4596437.1"/>
    <property type="molecule type" value="Genomic_DNA"/>
</dbReference>
<keyword evidence="7" id="KW-1185">Reference proteome</keyword>
<dbReference type="PANTHER" id="PTHR43002">
    <property type="entry name" value="GLYCOGEN DEBRANCHING ENZYME"/>
    <property type="match status" value="1"/>
</dbReference>
<evidence type="ECO:0000256" key="4">
    <source>
        <dbReference type="SAM" id="MobiDB-lite"/>
    </source>
</evidence>
<name>A0ABT8IUM2_9MICO</name>
<dbReference type="Gene3D" id="2.60.40.10">
    <property type="entry name" value="Immunoglobulins"/>
    <property type="match status" value="1"/>
</dbReference>
<dbReference type="SMART" id="SM00642">
    <property type="entry name" value="Aamy"/>
    <property type="match status" value="1"/>
</dbReference>
<keyword evidence="3" id="KW-0326">Glycosidase</keyword>
<dbReference type="Pfam" id="PF00128">
    <property type="entry name" value="Alpha-amylase"/>
    <property type="match status" value="1"/>
</dbReference>
<keyword evidence="2" id="KW-0378">Hydrolase</keyword>
<dbReference type="InterPro" id="IPR006047">
    <property type="entry name" value="GH13_cat_dom"/>
</dbReference>
<dbReference type="InterPro" id="IPR017853">
    <property type="entry name" value="GH"/>
</dbReference>
<dbReference type="Proteomes" id="UP001174210">
    <property type="component" value="Unassembled WGS sequence"/>
</dbReference>
<evidence type="ECO:0000256" key="1">
    <source>
        <dbReference type="ARBA" id="ARBA00008061"/>
    </source>
</evidence>
<dbReference type="SUPFAM" id="SSF51445">
    <property type="entry name" value="(Trans)glycosidases"/>
    <property type="match status" value="1"/>
</dbReference>
<dbReference type="Pfam" id="PF02922">
    <property type="entry name" value="CBM_48"/>
    <property type="match status" value="1"/>
</dbReference>
<reference evidence="6" key="1">
    <citation type="submission" date="2023-03" db="EMBL/GenBank/DDBJ databases">
        <title>MT1 and MT2 Draft Genomes of Novel Species.</title>
        <authorList>
            <person name="Venkateswaran K."/>
        </authorList>
    </citation>
    <scope>NUCLEOTIDE SEQUENCE</scope>
    <source>
        <strain evidence="6">F6_8S_P_1A</strain>
    </source>
</reference>
<evidence type="ECO:0000259" key="5">
    <source>
        <dbReference type="SMART" id="SM00642"/>
    </source>
</evidence>
<dbReference type="RefSeq" id="WP_301216493.1">
    <property type="nucleotide sequence ID" value="NZ_JAROCB010000001.1"/>
</dbReference>
<dbReference type="CDD" id="cd02856">
    <property type="entry name" value="E_set_GDE_Isoamylase_N"/>
    <property type="match status" value="1"/>
</dbReference>
<evidence type="ECO:0000256" key="2">
    <source>
        <dbReference type="ARBA" id="ARBA00022801"/>
    </source>
</evidence>
<dbReference type="InterPro" id="IPR013780">
    <property type="entry name" value="Glyco_hydro_b"/>
</dbReference>
<dbReference type="InterPro" id="IPR014756">
    <property type="entry name" value="Ig_E-set"/>
</dbReference>
<dbReference type="InterPro" id="IPR013783">
    <property type="entry name" value="Ig-like_fold"/>
</dbReference>